<evidence type="ECO:0000259" key="1">
    <source>
        <dbReference type="Pfam" id="PF04994"/>
    </source>
</evidence>
<dbReference type="Pfam" id="PF04994">
    <property type="entry name" value="TfoX_C"/>
    <property type="match status" value="1"/>
</dbReference>
<dbReference type="RefSeq" id="WP_065211370.1">
    <property type="nucleotide sequence ID" value="NZ_CP016179.1"/>
</dbReference>
<dbReference type="InterPro" id="IPR007077">
    <property type="entry name" value="TfoX_C"/>
</dbReference>
<organism evidence="2 3">
    <name type="scientific">Vibrio breoganii</name>
    <dbReference type="NCBI Taxonomy" id="553239"/>
    <lineage>
        <taxon>Bacteria</taxon>
        <taxon>Pseudomonadati</taxon>
        <taxon>Pseudomonadota</taxon>
        <taxon>Gammaproteobacteria</taxon>
        <taxon>Vibrionales</taxon>
        <taxon>Vibrionaceae</taxon>
        <taxon>Vibrio</taxon>
    </lineage>
</organism>
<evidence type="ECO:0000313" key="2">
    <source>
        <dbReference type="EMBL" id="ANO35611.1"/>
    </source>
</evidence>
<dbReference type="Proteomes" id="UP000092018">
    <property type="component" value="Plasmid unnamed1"/>
</dbReference>
<geneLocation type="plasmid" evidence="2 3">
    <name>unnamed1</name>
</geneLocation>
<reference evidence="2 3" key="1">
    <citation type="submission" date="2016-06" db="EMBL/GenBank/DDBJ databases">
        <title>Adaptive Radiation by Waves of Gene Transfer Leads to Fine-Scale Resource Partitioning in Marine Microbes.</title>
        <authorList>
            <person name="Hehemann J.-H."/>
            <person name="Arevalo P."/>
            <person name="Datta M.S."/>
            <person name="Yu X."/>
            <person name="Corzett C."/>
            <person name="Henschel A."/>
            <person name="Preheim S.P."/>
            <person name="Timberlake S."/>
            <person name="Alm E.J."/>
            <person name="Polz M.F."/>
        </authorList>
    </citation>
    <scope>NUCLEOTIDE SEQUENCE [LARGE SCALE GENOMIC DNA]</scope>
    <source>
        <strain evidence="2 3">FF50</strain>
        <plasmid evidence="2 3">unnamed1</plasmid>
    </source>
</reference>
<dbReference type="AlphaFoldDB" id="A0AAN0XZX2"/>
<dbReference type="InterPro" id="IPR047525">
    <property type="entry name" value="TfoX-like"/>
</dbReference>
<feature type="domain" description="TfoX C-terminal" evidence="1">
    <location>
        <begin position="122"/>
        <end position="200"/>
    </location>
</feature>
<dbReference type="PANTHER" id="PTHR36121:SF1">
    <property type="entry name" value="PROTEIN SXY"/>
    <property type="match status" value="1"/>
</dbReference>
<name>A0AAN0XZX2_9VIBR</name>
<evidence type="ECO:0000313" key="3">
    <source>
        <dbReference type="Proteomes" id="UP000092018"/>
    </source>
</evidence>
<accession>A0AAN0XZX2</accession>
<dbReference type="KEGG" id="vbr:A6E01_20585"/>
<keyword evidence="2" id="KW-0614">Plasmid</keyword>
<protein>
    <recommendedName>
        <fullName evidence="1">TfoX C-terminal domain-containing protein</fullName>
    </recommendedName>
</protein>
<dbReference type="SUPFAM" id="SSF159894">
    <property type="entry name" value="YgaC/TfoX-N like"/>
    <property type="match status" value="1"/>
</dbReference>
<dbReference type="Gene3D" id="1.10.150.20">
    <property type="entry name" value="5' to 3' exonuclease, C-terminal subdomain"/>
    <property type="match status" value="1"/>
</dbReference>
<gene>
    <name evidence="2" type="ORF">A6E01_20585</name>
</gene>
<proteinExistence type="predicted"/>
<dbReference type="PANTHER" id="PTHR36121">
    <property type="entry name" value="PROTEIN SXY"/>
    <property type="match status" value="1"/>
</dbReference>
<dbReference type="EMBL" id="CP016179">
    <property type="protein sequence ID" value="ANO35611.1"/>
    <property type="molecule type" value="Genomic_DNA"/>
</dbReference>
<sequence>MQQRANSEWVINFIESVLSAHTRGSQNKTRIGTMFGGQCIFYGVEILGELCAEGDGVYLRARRGDCDAFTRQRAQPKGTEQVYLEYYHVSTEWLKSNQDRAADLIQRIYDRATLERHQRKQPKLSTYLNFSRTIANLLKKVGVTSVDEFMMCDPYVTFARIRQEVSKEASPLVLVKFVATKTNRHLGLVPKSEQSDIKQKFFSEYELAEEA</sequence>